<organism evidence="2 3">
    <name type="scientific">Tatumella ptyseos ATCC 33301</name>
    <dbReference type="NCBI Taxonomy" id="1005995"/>
    <lineage>
        <taxon>Bacteria</taxon>
        <taxon>Pseudomonadati</taxon>
        <taxon>Pseudomonadota</taxon>
        <taxon>Gammaproteobacteria</taxon>
        <taxon>Enterobacterales</taxon>
        <taxon>Erwiniaceae</taxon>
        <taxon>Tatumella</taxon>
    </lineage>
</organism>
<dbReference type="PANTHER" id="PTHR46246">
    <property type="entry name" value="GUANOSINE-3',5'-BIS(DIPHOSPHATE) 3'-PYROPHOSPHOHYDROLASE MESH1"/>
    <property type="match status" value="1"/>
</dbReference>
<keyword evidence="2" id="KW-0378">Hydrolase</keyword>
<dbReference type="SUPFAM" id="SSF109604">
    <property type="entry name" value="HD-domain/PDEase-like"/>
    <property type="match status" value="1"/>
</dbReference>
<name>A0A085JMI0_9GAMM</name>
<proteinExistence type="predicted"/>
<dbReference type="GO" id="GO:0008893">
    <property type="term" value="F:guanosine-3',5'-bis(diphosphate) 3'-diphosphatase activity"/>
    <property type="evidence" value="ECO:0007669"/>
    <property type="project" value="TreeGrafter"/>
</dbReference>
<dbReference type="SMART" id="SM00471">
    <property type="entry name" value="HDc"/>
    <property type="match status" value="1"/>
</dbReference>
<reference evidence="2 3" key="1">
    <citation type="submission" date="2014-05" db="EMBL/GenBank/DDBJ databases">
        <title>ATOL: Assembling a taxonomically balanced genome-scale reconstruction of the evolutionary history of the Enterobacteriaceae.</title>
        <authorList>
            <person name="Plunkett G.III."/>
            <person name="Neeno-Eckwall E.C."/>
            <person name="Glasner J.D."/>
            <person name="Perna N.T."/>
        </authorList>
    </citation>
    <scope>NUCLEOTIDE SEQUENCE [LARGE SCALE GENOMIC DNA]</scope>
    <source>
        <strain evidence="2 3">ATCC 33301</strain>
    </source>
</reference>
<dbReference type="RefSeq" id="WP_025904137.1">
    <property type="nucleotide sequence ID" value="NZ_ATMJ01000030.1"/>
</dbReference>
<dbReference type="PANTHER" id="PTHR46246:SF1">
    <property type="entry name" value="GUANOSINE-3',5'-BIS(DIPHOSPHATE) 3'-PYROPHOSPHOHYDROLASE MESH1"/>
    <property type="match status" value="1"/>
</dbReference>
<protein>
    <submittedName>
        <fullName evidence="2">Metal-dependent phosphohydrolase</fullName>
    </submittedName>
</protein>
<dbReference type="InterPro" id="IPR052194">
    <property type="entry name" value="MESH1"/>
</dbReference>
<dbReference type="Gene3D" id="1.10.3210.10">
    <property type="entry name" value="Hypothetical protein af1432"/>
    <property type="match status" value="1"/>
</dbReference>
<sequence>MPDSLEEKAKRFACHVHAQAKQRRKYTNAPYIVHPGAVAELVRTVRGDETMLAAAWLHDTLEDTPTTAHQLQQLFGQEVAMLVEMLTNPPCRAQDRVQRTQFRLQHTAKASPNAQTIKIADIIDNTRDIVDNDPDFAPIYLIEKKLQLRLLRHGDPLLWQQANKQITQAILRLSAPPFNIPSRWFRHRARQYLSDREAGTPPKQR</sequence>
<evidence type="ECO:0000313" key="3">
    <source>
        <dbReference type="Proteomes" id="UP000028602"/>
    </source>
</evidence>
<feature type="domain" description="HD/PDEase" evidence="1">
    <location>
        <begin position="27"/>
        <end position="135"/>
    </location>
</feature>
<evidence type="ECO:0000313" key="2">
    <source>
        <dbReference type="EMBL" id="KFD21676.1"/>
    </source>
</evidence>
<dbReference type="Pfam" id="PF13328">
    <property type="entry name" value="HD_4"/>
    <property type="match status" value="1"/>
</dbReference>
<dbReference type="eggNOG" id="COG0317">
    <property type="taxonomic scope" value="Bacteria"/>
</dbReference>
<dbReference type="InterPro" id="IPR003607">
    <property type="entry name" value="HD/PDEase_dom"/>
</dbReference>
<dbReference type="EMBL" id="JMPR01000013">
    <property type="protein sequence ID" value="KFD21676.1"/>
    <property type="molecule type" value="Genomic_DNA"/>
</dbReference>
<dbReference type="Proteomes" id="UP000028602">
    <property type="component" value="Unassembled WGS sequence"/>
</dbReference>
<gene>
    <name evidence="2" type="primary">rela3</name>
    <name evidence="2" type="ORF">GTPT_0775</name>
</gene>
<accession>A0A085JMI0</accession>
<evidence type="ECO:0000259" key="1">
    <source>
        <dbReference type="SMART" id="SM00471"/>
    </source>
</evidence>
<dbReference type="OrthoDB" id="9802385at2"/>
<keyword evidence="3" id="KW-1185">Reference proteome</keyword>
<dbReference type="AlphaFoldDB" id="A0A085JMI0"/>
<comment type="caution">
    <text evidence="2">The sequence shown here is derived from an EMBL/GenBank/DDBJ whole genome shotgun (WGS) entry which is preliminary data.</text>
</comment>